<dbReference type="InterPro" id="IPR020831">
    <property type="entry name" value="GlycerAld/Erythrose_P_DH"/>
</dbReference>
<dbReference type="PROSITE" id="PS00071">
    <property type="entry name" value="GAPDH"/>
    <property type="match status" value="1"/>
</dbReference>
<evidence type="ECO:0000259" key="4">
    <source>
        <dbReference type="SMART" id="SM00846"/>
    </source>
</evidence>
<name>A0AAV7Z309_9EUKA</name>
<comment type="caution">
    <text evidence="5">The sequence shown here is derived from an EMBL/GenBank/DDBJ whole genome shotgun (WGS) entry which is preliminary data.</text>
</comment>
<dbReference type="Proteomes" id="UP001146793">
    <property type="component" value="Unassembled WGS sequence"/>
</dbReference>
<keyword evidence="3" id="KW-0175">Coiled coil</keyword>
<dbReference type="SUPFAM" id="SSF55347">
    <property type="entry name" value="Glyceraldehyde-3-phosphate dehydrogenase-like, C-terminal domain"/>
    <property type="match status" value="1"/>
</dbReference>
<evidence type="ECO:0000256" key="1">
    <source>
        <dbReference type="ARBA" id="ARBA00007406"/>
    </source>
</evidence>
<dbReference type="PRINTS" id="PR00078">
    <property type="entry name" value="G3PDHDRGNASE"/>
</dbReference>
<dbReference type="SMART" id="SM00846">
    <property type="entry name" value="Gp_dh_N"/>
    <property type="match status" value="1"/>
</dbReference>
<gene>
    <name evidence="5" type="ORF">M0812_19628</name>
</gene>
<dbReference type="InterPro" id="IPR020829">
    <property type="entry name" value="GlycerAld_3-P_DH_cat"/>
</dbReference>
<dbReference type="EMBL" id="JANTQA010000040">
    <property type="protein sequence ID" value="KAJ3435440.1"/>
    <property type="molecule type" value="Genomic_DNA"/>
</dbReference>
<dbReference type="InterPro" id="IPR020828">
    <property type="entry name" value="GlycerAld_3-P_DH_NAD(P)-bd"/>
</dbReference>
<dbReference type="InterPro" id="IPR036291">
    <property type="entry name" value="NAD(P)-bd_dom_sf"/>
</dbReference>
<dbReference type="Gene3D" id="3.40.50.720">
    <property type="entry name" value="NAD(P)-binding Rossmann-like Domain"/>
    <property type="match status" value="1"/>
</dbReference>
<feature type="coiled-coil region" evidence="3">
    <location>
        <begin position="317"/>
        <end position="351"/>
    </location>
</feature>
<dbReference type="InterPro" id="IPR020830">
    <property type="entry name" value="GlycerAld_3-P_DH_AS"/>
</dbReference>
<dbReference type="SUPFAM" id="SSF51735">
    <property type="entry name" value="NAD(P)-binding Rossmann-fold domains"/>
    <property type="match status" value="1"/>
</dbReference>
<feature type="domain" description="Glyceraldehyde 3-phosphate dehydrogenase NAD(P) binding" evidence="4">
    <location>
        <begin position="373"/>
        <end position="612"/>
    </location>
</feature>
<dbReference type="GO" id="GO:0051287">
    <property type="term" value="F:NAD binding"/>
    <property type="evidence" value="ECO:0007669"/>
    <property type="project" value="InterPro"/>
</dbReference>
<dbReference type="Pfam" id="PF02800">
    <property type="entry name" value="Gp_dh_C"/>
    <property type="match status" value="1"/>
</dbReference>
<dbReference type="GO" id="GO:0016620">
    <property type="term" value="F:oxidoreductase activity, acting on the aldehyde or oxo group of donors, NAD or NADP as acceptor"/>
    <property type="evidence" value="ECO:0007669"/>
    <property type="project" value="InterPro"/>
</dbReference>
<dbReference type="Gene3D" id="3.30.360.10">
    <property type="entry name" value="Dihydrodipicolinate Reductase, domain 2"/>
    <property type="match status" value="1"/>
</dbReference>
<evidence type="ECO:0000256" key="2">
    <source>
        <dbReference type="ARBA" id="ARBA00023002"/>
    </source>
</evidence>
<reference evidence="5" key="1">
    <citation type="submission" date="2022-08" db="EMBL/GenBank/DDBJ databases">
        <title>Novel sulphate-reducing endosymbionts in the free-living metamonad Anaeramoeba.</title>
        <authorList>
            <person name="Jerlstrom-Hultqvist J."/>
            <person name="Cepicka I."/>
            <person name="Gallot-Lavallee L."/>
            <person name="Salas-Leiva D."/>
            <person name="Curtis B.A."/>
            <person name="Zahonova K."/>
            <person name="Pipaliya S."/>
            <person name="Dacks J."/>
            <person name="Roger A.J."/>
        </authorList>
    </citation>
    <scope>NUCLEOTIDE SEQUENCE</scope>
    <source>
        <strain evidence="5">Busselton2</strain>
    </source>
</reference>
<keyword evidence="2" id="KW-0560">Oxidoreductase</keyword>
<evidence type="ECO:0000313" key="5">
    <source>
        <dbReference type="EMBL" id="KAJ3435440.1"/>
    </source>
</evidence>
<evidence type="ECO:0000313" key="6">
    <source>
        <dbReference type="Proteomes" id="UP001146793"/>
    </source>
</evidence>
<evidence type="ECO:0000256" key="3">
    <source>
        <dbReference type="SAM" id="Coils"/>
    </source>
</evidence>
<proteinExistence type="inferred from homology"/>
<protein>
    <submittedName>
        <fullName evidence="5">Glyceraldehyde-3-phosphate dehydrogenase</fullName>
    </submittedName>
</protein>
<accession>A0AAV7Z309</accession>
<sequence length="1750" mass="202824">MNSNKTSFQKVLSESIEEFTNNCKSKKKCEELLTCLQTTKEKLDQIEIEDVQNLLQPFLIGLTNEESEIKLNSRKYLKKIFENKYFQGRLVANEKQYEDFLRTILQKLITPIEGEDQSQNKELKELNVELVTMIFQWKVVLNHKNKDEEKKKVDLLAKSLAFAVGYSLIPKQVSSISYTLYSPRRTMVDKEISHFKLGDRESNLGVSFDVGRFKGALLGVDLVINEAITHEEICELISKANEEKLGQVFGLSSMDRCSRISGSLKARINKQRIIITKIGDNQGSLIHLKIIFDPDHLGDISFNFEDLHNSIFKDEQIKKLNTEKQQMFNTEKQEQEQEKQIEIEIEKENEKEIDEEELDLVTDLKKEYLNKKLKLGINGAAGRIGINLFHHIWGNPNFELKQIVVNNALLKIGGIDQQRRLLDLWFFDEIFGSVISNACQACLPIAKGSIYNNKTVESKESFAKQYGIELTNKGDDIDKSNLFLIQSEENHSKTKILYTIEFFKDISRIIIRNKENEIVMNIKIVPRENDPRSLKWQDRQVEERLDIVFESTGRFPYYEKVSGHLGVATDLVILTCPGKGPEWNHRTYVHGVNTDKLRKKFHEISVISGASCTTNGLAGPVKILNDLFGVLALNFTTLHSVTNTQQQLPKQSVKIDAMAFSPNLASTGATRAMPLIGIANKEGKLINMNGEAIRVNTPNGSIISLTVVLDNPVENEKKLHERIQKELLKKDPNSMKGLLILDQNVLTSNQIIGREGSQIINPKYTQVQNFIGVDGKLHSRVSLQIWYDNEGQYSQQLLRLAIEYRLAQIKAKKTTLQRITLENKLPGSGGFKDTTLFSDLDGAGSKMFLLMIYRLGLHNVGEIPNKLKKIQNEYQQFCENNKEESLKTKKINELIRNEFNNVSFTDLIKEKYKNEKETNIKQLIKKFYNHIKMYFNGDIGNRGVYILWAYKQLKELKELNLLEIGSIGNHDVWLFMNLMAWHLPCREKKVNGKIDLDYNLYDQSIPRFVFKKLFSKQERVWLINTGLIKFINMESNNINKPKTQDKQKKKEKLQNNIEKIFDNVNDDDINSNKVDFDSYVMLVKNDQQQIYKSIKDNNVGLTVENILQRFHTFTKEERIMILQIAGNNFEERKHYWSKKLHEYNLLQDQWQKRKDIKLLNSNNNVDYNTISRRVQELFDIVKITLPKQSLEDTLWNDLRGVYFGTKVYTGFRALGRMSLKWWEEHLIQLELLMPKQITLKNNINIINAWKELRYYVKMVVKILRDEYNKQTLILKDQDNLNQKKANALVYRVFQSIFYMNYTSSEWWALDLNWHPNWLESFFENETERIKKLMGNQFDEKLHTINGSNYLNNQNFIDLCQFIKNNFKLFEITETNDLILHGLLPVIEYFENGQIKYTLGFTYRGVLFKGKNIFEGLRIIEDDIYHGRNIREAFDLINSWYADKTTCSKPSHLEKLAKHIDPILESLEIEGRLFIGHISYLEKVYLKNIGLSIINPRLVFTNDGLSSVYLFSGGLRISDLSKNYYSFVNIFGEKAAKEIVDLNSNKFGKFITLKKDWETKITNLDIDKNQIIDWFNNRPALAVYGFQNRFDIKPVLNPIINPKTENGNSIKIIDGTQVTTLENIQGTLINTVPAKPNNNDIYEIILKGGNQVKIFIKKGQNIKTAQGNKLRLPKGLQICYGNEMHLKATLLEDTFINVEKLPLVQFLDKTIVQLGKNLCYKTSPYQVNTKDYFEGAIQVEKKSLSNFGIFI</sequence>
<organism evidence="5 6">
    <name type="scientific">Anaeramoeba flamelloides</name>
    <dbReference type="NCBI Taxonomy" id="1746091"/>
    <lineage>
        <taxon>Eukaryota</taxon>
        <taxon>Metamonada</taxon>
        <taxon>Anaeramoebidae</taxon>
        <taxon>Anaeramoeba</taxon>
    </lineage>
</organism>
<dbReference type="PANTHER" id="PTHR43148">
    <property type="entry name" value="GLYCERALDEHYDE-3-PHOSPHATE DEHYDROGENASE 2"/>
    <property type="match status" value="1"/>
</dbReference>
<comment type="similarity">
    <text evidence="1">Belongs to the glyceraldehyde-3-phosphate dehydrogenase family.</text>
</comment>